<organism evidence="1 2">
    <name type="scientific">Sporanaerobium hydrogeniformans</name>
    <dbReference type="NCBI Taxonomy" id="3072179"/>
    <lineage>
        <taxon>Bacteria</taxon>
        <taxon>Bacillati</taxon>
        <taxon>Bacillota</taxon>
        <taxon>Clostridia</taxon>
        <taxon>Lachnospirales</taxon>
        <taxon>Lachnospiraceae</taxon>
        <taxon>Sporanaerobium</taxon>
    </lineage>
</organism>
<accession>A0AC61D971</accession>
<dbReference type="EMBL" id="PEDL01000041">
    <property type="protein sequence ID" value="PHV69231.1"/>
    <property type="molecule type" value="Genomic_DNA"/>
</dbReference>
<proteinExistence type="predicted"/>
<sequence length="71" mass="8389">MEKRTYGEMIHEAIEKHEKITKDASEKAKNEEENQMNINPDCYVAREIMYQTAVLKNIENMLRQLLKSGME</sequence>
<name>A0AC61D971_9FIRM</name>
<keyword evidence="2" id="KW-1185">Reference proteome</keyword>
<reference evidence="1" key="1">
    <citation type="submission" date="2017-10" db="EMBL/GenBank/DDBJ databases">
        <title>Genome sequence of cellulolytic Lachnospiraceae bacterium XHS1971 isolated from hotspring sediment.</title>
        <authorList>
            <person name="Vasudevan G."/>
            <person name="Joshi A.J."/>
            <person name="Hivarkar S."/>
            <person name="Lanjekar V.B."/>
            <person name="Dhakephalkar P.K."/>
            <person name="Dagar S."/>
        </authorList>
    </citation>
    <scope>NUCLEOTIDE SEQUENCE</scope>
    <source>
        <strain evidence="1">XHS1971</strain>
    </source>
</reference>
<dbReference type="Proteomes" id="UP000224460">
    <property type="component" value="Unassembled WGS sequence"/>
</dbReference>
<protein>
    <submittedName>
        <fullName evidence="1">Uncharacterized protein</fullName>
    </submittedName>
</protein>
<comment type="caution">
    <text evidence="1">The sequence shown here is derived from an EMBL/GenBank/DDBJ whole genome shotgun (WGS) entry which is preliminary data.</text>
</comment>
<evidence type="ECO:0000313" key="2">
    <source>
        <dbReference type="Proteomes" id="UP000224460"/>
    </source>
</evidence>
<gene>
    <name evidence="1" type="ORF">CS063_16960</name>
</gene>
<evidence type="ECO:0000313" key="1">
    <source>
        <dbReference type="EMBL" id="PHV69231.1"/>
    </source>
</evidence>